<gene>
    <name evidence="1" type="ORF">PPRO1472_LOCUS717</name>
    <name evidence="2" type="ORF">PPROV_001096300</name>
</gene>
<evidence type="ECO:0000313" key="3">
    <source>
        <dbReference type="Proteomes" id="UP000660262"/>
    </source>
</evidence>
<accession>A0A6U0ELD9</accession>
<proteinExistence type="predicted"/>
<evidence type="ECO:0000313" key="2">
    <source>
        <dbReference type="EMBL" id="GHP12235.1"/>
    </source>
</evidence>
<keyword evidence="3" id="KW-1185">Reference proteome</keyword>
<protein>
    <submittedName>
        <fullName evidence="1">Uncharacterized protein</fullName>
    </submittedName>
</protein>
<reference evidence="2" key="1">
    <citation type="submission" date="2020-10" db="EMBL/GenBank/DDBJ databases">
        <title>Unveiling of a novel bifunctional photoreceptor, Dualchrome1, isolated from a cosmopolitan green alga.</title>
        <authorList>
            <person name="Suzuki S."/>
            <person name="Kawachi M."/>
        </authorList>
    </citation>
    <scope>NUCLEOTIDE SEQUENCE</scope>
    <source>
        <strain evidence="2">NIES 2893</strain>
    </source>
</reference>
<name>A0A6U0ELD9_9CHLO</name>
<dbReference type="Proteomes" id="UP000660262">
    <property type="component" value="Unassembled WGS sequence"/>
</dbReference>
<organism evidence="1">
    <name type="scientific">Pycnococcus provasolii</name>
    <dbReference type="NCBI Taxonomy" id="41880"/>
    <lineage>
        <taxon>Eukaryota</taxon>
        <taxon>Viridiplantae</taxon>
        <taxon>Chlorophyta</taxon>
        <taxon>Pseudoscourfieldiophyceae</taxon>
        <taxon>Pseudoscourfieldiales</taxon>
        <taxon>Pycnococcaceae</taxon>
        <taxon>Pycnococcus</taxon>
    </lineage>
</organism>
<dbReference type="EMBL" id="BNJQ01000039">
    <property type="protein sequence ID" value="GHP12235.1"/>
    <property type="molecule type" value="Genomic_DNA"/>
</dbReference>
<evidence type="ECO:0000313" key="1">
    <source>
        <dbReference type="EMBL" id="CAD8217277.1"/>
    </source>
</evidence>
<dbReference type="EMBL" id="HBDW01001056">
    <property type="protein sequence ID" value="CAD8217277.1"/>
    <property type="molecule type" value="Transcribed_RNA"/>
</dbReference>
<dbReference type="AlphaFoldDB" id="A0A6U0ELD9"/>
<sequence length="150" mass="17671">MRKPHREVKDWSKHVSQNFTKAESHTHICKVLQHRTERDGVYLYAEFAWRLWYQPYEEFVCRQHEFPLMRVHFEDLVREQSNLTVTGIAKHFLARGEMLQTNGYHGAHATSRDVRLRQRVRALVEEADKHVLESALSQSKLQTCSVGLVS</sequence>
<reference evidence="1" key="2">
    <citation type="submission" date="2021-01" db="EMBL/GenBank/DDBJ databases">
        <authorList>
            <person name="Corre E."/>
            <person name="Pelletier E."/>
            <person name="Niang G."/>
            <person name="Scheremetjew M."/>
            <person name="Finn R."/>
            <person name="Kale V."/>
            <person name="Holt S."/>
            <person name="Cochrane G."/>
            <person name="Meng A."/>
            <person name="Brown T."/>
            <person name="Cohen L."/>
        </authorList>
    </citation>
    <scope>NUCLEOTIDE SEQUENCE</scope>
    <source>
        <strain evidence="1">RCC251</strain>
    </source>
</reference>